<proteinExistence type="predicted"/>
<evidence type="ECO:0000259" key="1">
    <source>
        <dbReference type="Pfam" id="PF07589"/>
    </source>
</evidence>
<keyword evidence="3" id="KW-1185">Reference proteome</keyword>
<accession>A0A426VAF5</accession>
<evidence type="ECO:0000313" key="3">
    <source>
        <dbReference type="Proteomes" id="UP000269265"/>
    </source>
</evidence>
<sequence>MVTALDPWRRPIETPAHQSREFQMVFKATPSAIITACLLSTLAISSAQAAISASVSFSDLRLTFLDNSTGASIVPSFTFKPTNTAVAAFTDVGYQESDGNLGSLPGLPLPSISAATSLGSAALNGTGGSASATLGSSHDLTIPSYAPSAPFATGTSQAVAVVGYDDAYGTPGLGEEYRFQITLGAGTSVVFEGSYASSLSLSQQQVADLRDAVLAQKDPTRDLEYLSYSAAATAGVSGYLYVGSLADPSVNSFNAGKQLYVNNDLCADCSLIDLTSQANDTFRISYTNTTDRDLDVNLLFLAAAQVNQAAGIQYTEVTPPVVPGVPEPSTYALMGLGLAGLGWAHRRNSRR</sequence>
<name>A0A426VAF5_9BURK</name>
<dbReference type="Proteomes" id="UP000269265">
    <property type="component" value="Unassembled WGS sequence"/>
</dbReference>
<protein>
    <submittedName>
        <fullName evidence="2">PEP-CTERM sorting domain-containing protein</fullName>
    </submittedName>
</protein>
<dbReference type="AlphaFoldDB" id="A0A426VAF5"/>
<dbReference type="Pfam" id="PF07589">
    <property type="entry name" value="PEP-CTERM"/>
    <property type="match status" value="1"/>
</dbReference>
<dbReference type="NCBIfam" id="TIGR02595">
    <property type="entry name" value="PEP_CTERM"/>
    <property type="match status" value="1"/>
</dbReference>
<comment type="caution">
    <text evidence="2">The sequence shown here is derived from an EMBL/GenBank/DDBJ whole genome shotgun (WGS) entry which is preliminary data.</text>
</comment>
<dbReference type="InterPro" id="IPR013424">
    <property type="entry name" value="Ice-binding_C"/>
</dbReference>
<feature type="domain" description="Ice-binding protein C-terminal" evidence="1">
    <location>
        <begin position="325"/>
        <end position="347"/>
    </location>
</feature>
<dbReference type="EMBL" id="RSED01000010">
    <property type="protein sequence ID" value="RRS03708.1"/>
    <property type="molecule type" value="Genomic_DNA"/>
</dbReference>
<reference evidence="2 3" key="1">
    <citation type="submission" date="2018-12" db="EMBL/GenBank/DDBJ databases">
        <title>The whole draft genome of Aquabacterium sp. SJQ9.</title>
        <authorList>
            <person name="Sun L."/>
            <person name="Gao X."/>
            <person name="Chen W."/>
            <person name="Huang K."/>
        </authorList>
    </citation>
    <scope>NUCLEOTIDE SEQUENCE [LARGE SCALE GENOMIC DNA]</scope>
    <source>
        <strain evidence="2 3">SJQ9</strain>
    </source>
</reference>
<evidence type="ECO:0000313" key="2">
    <source>
        <dbReference type="EMBL" id="RRS03708.1"/>
    </source>
</evidence>
<gene>
    <name evidence="2" type="ORF">EIP75_14055</name>
</gene>
<organism evidence="2 3">
    <name type="scientific">Aquabacterium soli</name>
    <dbReference type="NCBI Taxonomy" id="2493092"/>
    <lineage>
        <taxon>Bacteria</taxon>
        <taxon>Pseudomonadati</taxon>
        <taxon>Pseudomonadota</taxon>
        <taxon>Betaproteobacteria</taxon>
        <taxon>Burkholderiales</taxon>
        <taxon>Aquabacterium</taxon>
    </lineage>
</organism>